<evidence type="ECO:0000313" key="3">
    <source>
        <dbReference type="Proteomes" id="UP000078237"/>
    </source>
</evidence>
<dbReference type="Gene3D" id="3.30.710.10">
    <property type="entry name" value="Potassium Channel Kv1.1, Chain A"/>
    <property type="match status" value="1"/>
</dbReference>
<dbReference type="AlphaFoldDB" id="A0A175WB44"/>
<dbReference type="InterPro" id="IPR003131">
    <property type="entry name" value="T1-type_BTB"/>
</dbReference>
<proteinExistence type="predicted"/>
<sequence length="227" mass="26394">MYPVEQITLNVSGQRFATAIPTLVDKCQYFRDFFRSDWKAALQDDGAIFVDSNPEVFRHILNYLRRGVFPLSYDQKKGHDYKLYAEVLAEARHFRIPKLERWLADQLYLNCITSSTVWSSAFKDDTLQEGFQTTSTWRSDVISTQLVRNDINVTRRYVCSHVTGGRNICTKKYCSVGAETMKDDLETYRWAEVGKSLTFHHGWCSDTGKEFVEYWERISRPTPPGKS</sequence>
<dbReference type="PROSITE" id="PS50097">
    <property type="entry name" value="BTB"/>
    <property type="match status" value="1"/>
</dbReference>
<dbReference type="PANTHER" id="PTHR11145:SF8">
    <property type="entry name" value="RE57120P"/>
    <property type="match status" value="1"/>
</dbReference>
<dbReference type="OrthoDB" id="2414723at2759"/>
<organism evidence="2 3">
    <name type="scientific">Madurella mycetomatis</name>
    <dbReference type="NCBI Taxonomy" id="100816"/>
    <lineage>
        <taxon>Eukaryota</taxon>
        <taxon>Fungi</taxon>
        <taxon>Dikarya</taxon>
        <taxon>Ascomycota</taxon>
        <taxon>Pezizomycotina</taxon>
        <taxon>Sordariomycetes</taxon>
        <taxon>Sordariomycetidae</taxon>
        <taxon>Sordariales</taxon>
        <taxon>Sordariales incertae sedis</taxon>
        <taxon>Madurella</taxon>
    </lineage>
</organism>
<dbReference type="VEuPathDB" id="FungiDB:MMYC01_203902"/>
<dbReference type="CDD" id="cd18316">
    <property type="entry name" value="BTB_POZ_KCTD-like"/>
    <property type="match status" value="1"/>
</dbReference>
<keyword evidence="3" id="KW-1185">Reference proteome</keyword>
<comment type="caution">
    <text evidence="2">The sequence shown here is derived from an EMBL/GenBank/DDBJ whole genome shotgun (WGS) entry which is preliminary data.</text>
</comment>
<dbReference type="SUPFAM" id="SSF54695">
    <property type="entry name" value="POZ domain"/>
    <property type="match status" value="1"/>
</dbReference>
<gene>
    <name evidence="2" type="ORF">MMYC01_203902</name>
</gene>
<dbReference type="InterPro" id="IPR000210">
    <property type="entry name" value="BTB/POZ_dom"/>
</dbReference>
<dbReference type="EMBL" id="LCTW02000046">
    <property type="protein sequence ID" value="KXX80966.1"/>
    <property type="molecule type" value="Genomic_DNA"/>
</dbReference>
<dbReference type="Pfam" id="PF02214">
    <property type="entry name" value="BTB_2"/>
    <property type="match status" value="1"/>
</dbReference>
<dbReference type="Proteomes" id="UP000078237">
    <property type="component" value="Unassembled WGS sequence"/>
</dbReference>
<dbReference type="STRING" id="100816.A0A175WB44"/>
<accession>A0A175WB44</accession>
<reference evidence="2 3" key="1">
    <citation type="journal article" date="2016" name="Genome Announc.">
        <title>Genome Sequence of Madurella mycetomatis mm55, Isolated from a Human Mycetoma Case in Sudan.</title>
        <authorList>
            <person name="Smit S."/>
            <person name="Derks M.F."/>
            <person name="Bervoets S."/>
            <person name="Fahal A."/>
            <person name="van Leeuwen W."/>
            <person name="van Belkum A."/>
            <person name="van de Sande W.W."/>
        </authorList>
    </citation>
    <scope>NUCLEOTIDE SEQUENCE [LARGE SCALE GENOMIC DNA]</scope>
    <source>
        <strain evidence="3">mm55</strain>
    </source>
</reference>
<evidence type="ECO:0000313" key="2">
    <source>
        <dbReference type="EMBL" id="KXX80966.1"/>
    </source>
</evidence>
<dbReference type="SMART" id="SM00225">
    <property type="entry name" value="BTB"/>
    <property type="match status" value="1"/>
</dbReference>
<name>A0A175WB44_9PEZI</name>
<protein>
    <submittedName>
        <fullName evidence="2">BTB/POZ domain-containing protein KCTD9</fullName>
    </submittedName>
</protein>
<evidence type="ECO:0000259" key="1">
    <source>
        <dbReference type="PROSITE" id="PS50097"/>
    </source>
</evidence>
<dbReference type="PANTHER" id="PTHR11145">
    <property type="entry name" value="BTB/POZ DOMAIN-CONTAINING ADAPTER FOR CUL3-MEDIATED RHOA DEGRADATION PROTEIN FAMILY MEMBER"/>
    <property type="match status" value="1"/>
</dbReference>
<dbReference type="GO" id="GO:0051260">
    <property type="term" value="P:protein homooligomerization"/>
    <property type="evidence" value="ECO:0007669"/>
    <property type="project" value="InterPro"/>
</dbReference>
<dbReference type="InterPro" id="IPR045068">
    <property type="entry name" value="BACURD1-3"/>
</dbReference>
<dbReference type="InterPro" id="IPR011333">
    <property type="entry name" value="SKP1/BTB/POZ_sf"/>
</dbReference>
<feature type="domain" description="BTB" evidence="1">
    <location>
        <begin position="5"/>
        <end position="73"/>
    </location>
</feature>